<proteinExistence type="predicted"/>
<evidence type="ECO:0000256" key="1">
    <source>
        <dbReference type="SAM" id="MobiDB-lite"/>
    </source>
</evidence>
<evidence type="ECO:0000313" key="2">
    <source>
        <dbReference type="EMBL" id="KAH1130391.1"/>
    </source>
</evidence>
<organism evidence="2 3">
    <name type="scientific">Gossypium stocksii</name>
    <dbReference type="NCBI Taxonomy" id="47602"/>
    <lineage>
        <taxon>Eukaryota</taxon>
        <taxon>Viridiplantae</taxon>
        <taxon>Streptophyta</taxon>
        <taxon>Embryophyta</taxon>
        <taxon>Tracheophyta</taxon>
        <taxon>Spermatophyta</taxon>
        <taxon>Magnoliopsida</taxon>
        <taxon>eudicotyledons</taxon>
        <taxon>Gunneridae</taxon>
        <taxon>Pentapetalae</taxon>
        <taxon>rosids</taxon>
        <taxon>malvids</taxon>
        <taxon>Malvales</taxon>
        <taxon>Malvaceae</taxon>
        <taxon>Malvoideae</taxon>
        <taxon>Gossypium</taxon>
    </lineage>
</organism>
<accession>A0A9D3WK41</accession>
<reference evidence="2 3" key="1">
    <citation type="journal article" date="2021" name="Plant Biotechnol. J.">
        <title>Multi-omics assisted identification of the key and species-specific regulatory components of drought-tolerant mechanisms in Gossypium stocksii.</title>
        <authorList>
            <person name="Yu D."/>
            <person name="Ke L."/>
            <person name="Zhang D."/>
            <person name="Wu Y."/>
            <person name="Sun Y."/>
            <person name="Mei J."/>
            <person name="Sun J."/>
            <person name="Sun Y."/>
        </authorList>
    </citation>
    <scope>NUCLEOTIDE SEQUENCE [LARGE SCALE GENOMIC DNA]</scope>
    <source>
        <strain evidence="3">cv. E1</strain>
        <tissue evidence="2">Leaf</tissue>
    </source>
</reference>
<comment type="caution">
    <text evidence="2">The sequence shown here is derived from an EMBL/GenBank/DDBJ whole genome shotgun (WGS) entry which is preliminary data.</text>
</comment>
<feature type="compositionally biased region" description="Acidic residues" evidence="1">
    <location>
        <begin position="71"/>
        <end position="86"/>
    </location>
</feature>
<dbReference type="Proteomes" id="UP000828251">
    <property type="component" value="Unassembled WGS sequence"/>
</dbReference>
<feature type="region of interest" description="Disordered" evidence="1">
    <location>
        <begin position="53"/>
        <end position="86"/>
    </location>
</feature>
<sequence length="86" mass="9512">MFDFDLKVGWSKLSSYGGTLIWAENSHQDGIAYDNPILGPRLEIHPEVIGINTDGEKGPDNDCHSNHEVEDFSGPDVDEVPDDIDD</sequence>
<feature type="compositionally biased region" description="Basic and acidic residues" evidence="1">
    <location>
        <begin position="54"/>
        <end position="70"/>
    </location>
</feature>
<dbReference type="AlphaFoldDB" id="A0A9D3WK41"/>
<evidence type="ECO:0000313" key="3">
    <source>
        <dbReference type="Proteomes" id="UP000828251"/>
    </source>
</evidence>
<keyword evidence="3" id="KW-1185">Reference proteome</keyword>
<name>A0A9D3WK41_9ROSI</name>
<gene>
    <name evidence="2" type="ORF">J1N35_001769</name>
</gene>
<dbReference type="EMBL" id="JAIQCV010000001">
    <property type="protein sequence ID" value="KAH1130391.1"/>
    <property type="molecule type" value="Genomic_DNA"/>
</dbReference>
<protein>
    <submittedName>
        <fullName evidence="2">Uncharacterized protein</fullName>
    </submittedName>
</protein>